<accession>A0AAN5AM88</accession>
<keyword evidence="3" id="KW-1134">Transmembrane beta strand</keyword>
<protein>
    <submittedName>
        <fullName evidence="9">Transporter</fullName>
    </submittedName>
</protein>
<evidence type="ECO:0000256" key="7">
    <source>
        <dbReference type="ARBA" id="ARBA00023237"/>
    </source>
</evidence>
<organism evidence="9 10">
    <name type="scientific">Persicobacter diffluens</name>
    <dbReference type="NCBI Taxonomy" id="981"/>
    <lineage>
        <taxon>Bacteria</taxon>
        <taxon>Pseudomonadati</taxon>
        <taxon>Bacteroidota</taxon>
        <taxon>Cytophagia</taxon>
        <taxon>Cytophagales</taxon>
        <taxon>Persicobacteraceae</taxon>
        <taxon>Persicobacter</taxon>
    </lineage>
</organism>
<keyword evidence="5 8" id="KW-0732">Signal</keyword>
<keyword evidence="6" id="KW-0472">Membrane</keyword>
<name>A0AAN5AM88_9BACT</name>
<dbReference type="SUPFAM" id="SSF56935">
    <property type="entry name" value="Porins"/>
    <property type="match status" value="1"/>
</dbReference>
<evidence type="ECO:0000256" key="3">
    <source>
        <dbReference type="ARBA" id="ARBA00022452"/>
    </source>
</evidence>
<evidence type="ECO:0000256" key="8">
    <source>
        <dbReference type="SAM" id="SignalP"/>
    </source>
</evidence>
<dbReference type="GO" id="GO:0015483">
    <property type="term" value="F:long-chain fatty acid transporting porin activity"/>
    <property type="evidence" value="ECO:0007669"/>
    <property type="project" value="TreeGrafter"/>
</dbReference>
<keyword evidence="10" id="KW-1185">Reference proteome</keyword>
<comment type="subcellular location">
    <subcellularLocation>
        <location evidence="1">Cell outer membrane</location>
        <topology evidence="1">Multi-pass membrane protein</topology>
    </subcellularLocation>
</comment>
<dbReference type="Gene3D" id="2.40.160.60">
    <property type="entry name" value="Outer membrane protein transport protein (OMPP1/FadL/TodX)"/>
    <property type="match status" value="1"/>
</dbReference>
<keyword evidence="7" id="KW-0998">Cell outer membrane</keyword>
<reference evidence="9 10" key="1">
    <citation type="submission" date="2021-12" db="EMBL/GenBank/DDBJ databases">
        <title>Genome sequencing of bacteria with rrn-lacking chromosome and rrn-plasmid.</title>
        <authorList>
            <person name="Anda M."/>
            <person name="Iwasaki W."/>
        </authorList>
    </citation>
    <scope>NUCLEOTIDE SEQUENCE [LARGE SCALE GENOMIC DNA]</scope>
    <source>
        <strain evidence="9 10">NBRC 15940</strain>
    </source>
</reference>
<evidence type="ECO:0000313" key="9">
    <source>
        <dbReference type="EMBL" id="GJM62171.1"/>
    </source>
</evidence>
<gene>
    <name evidence="9" type="ORF">PEDI_27230</name>
</gene>
<dbReference type="GO" id="GO:0009279">
    <property type="term" value="C:cell outer membrane"/>
    <property type="evidence" value="ECO:0007669"/>
    <property type="project" value="UniProtKB-SubCell"/>
</dbReference>
<evidence type="ECO:0000256" key="1">
    <source>
        <dbReference type="ARBA" id="ARBA00004571"/>
    </source>
</evidence>
<evidence type="ECO:0000256" key="4">
    <source>
        <dbReference type="ARBA" id="ARBA00022692"/>
    </source>
</evidence>
<evidence type="ECO:0000256" key="5">
    <source>
        <dbReference type="ARBA" id="ARBA00022729"/>
    </source>
</evidence>
<dbReference type="AlphaFoldDB" id="A0AAN5AM88"/>
<feature type="signal peptide" evidence="8">
    <location>
        <begin position="1"/>
        <end position="21"/>
    </location>
</feature>
<dbReference type="EMBL" id="BQKE01000001">
    <property type="protein sequence ID" value="GJM62171.1"/>
    <property type="molecule type" value="Genomic_DNA"/>
</dbReference>
<evidence type="ECO:0000256" key="6">
    <source>
        <dbReference type="ARBA" id="ARBA00023136"/>
    </source>
</evidence>
<comment type="similarity">
    <text evidence="2">Belongs to the OmpP1/FadL family.</text>
</comment>
<dbReference type="RefSeq" id="WP_338237515.1">
    <property type="nucleotide sequence ID" value="NZ_BQKE01000001.1"/>
</dbReference>
<feature type="chain" id="PRO_5042821308" evidence="8">
    <location>
        <begin position="22"/>
        <end position="532"/>
    </location>
</feature>
<dbReference type="PANTHER" id="PTHR35093:SF8">
    <property type="entry name" value="OUTER MEMBRANE PROTEIN NMB0088-RELATED"/>
    <property type="match status" value="1"/>
</dbReference>
<evidence type="ECO:0000256" key="2">
    <source>
        <dbReference type="ARBA" id="ARBA00008163"/>
    </source>
</evidence>
<comment type="caution">
    <text evidence="9">The sequence shown here is derived from an EMBL/GenBank/DDBJ whole genome shotgun (WGS) entry which is preliminary data.</text>
</comment>
<sequence>MTRYCFAFLCLVTFFPLEIFAQSYADRGVLMSQTEVVGSARIQALGGAATSLGGDMSAAYYNPAGLGFFRKSEFSGGFALNVINNDAAYTTYSFENDNFSTTNSSANNSHFQLSNLGIIISKKKDDLVPGKWRGGSFGITFNRLNNFAGTVSYGGNNSSNDINDYYLQMVDRAGITDINDLFDQPSIIGMAADVYLLDGYVNEFGDPYIDRLFPNDVPSLDYPVAQRETIITSGNQNTWNFAYGGNYDDVLFFGLGVGVISGNYRQERFYTEDYVESFLLSQELREIYDWSSTGLNANFGLIFKPIPILNIGASITTPTYNWVRDRSVTGLTARYDNYEYCPDCGENGGSVILGTETPPLGDIGTQSNFNITTPWRTSLGASVFLGKRGFISADAEYVDYTAMNLSSNDFPTEGDNNLISNNLTQAWNFRAGAEFRIASAFMVRVGANYQGDPYKNENGDNLADYSRLSLTGGLGYRSSDFFIDFVLLHQTTQQLYSPYTLTPDANNPAFVTPYAVVDQSKWRGQLNVGFYF</sequence>
<keyword evidence="4" id="KW-0812">Transmembrane</keyword>
<dbReference type="Proteomes" id="UP001310022">
    <property type="component" value="Unassembled WGS sequence"/>
</dbReference>
<dbReference type="InterPro" id="IPR005017">
    <property type="entry name" value="OMPP1/FadL/TodX"/>
</dbReference>
<evidence type="ECO:0000313" key="10">
    <source>
        <dbReference type="Proteomes" id="UP001310022"/>
    </source>
</evidence>
<dbReference type="PANTHER" id="PTHR35093">
    <property type="entry name" value="OUTER MEMBRANE PROTEIN NMB0088-RELATED"/>
    <property type="match status" value="1"/>
</dbReference>
<proteinExistence type="inferred from homology"/>